<evidence type="ECO:0000313" key="3">
    <source>
        <dbReference type="EMBL" id="GAA3236448.1"/>
    </source>
</evidence>
<evidence type="ECO:0000259" key="2">
    <source>
        <dbReference type="SMART" id="SM00470"/>
    </source>
</evidence>
<feature type="region of interest" description="Disordered" evidence="1">
    <location>
        <begin position="210"/>
        <end position="247"/>
    </location>
</feature>
<gene>
    <name evidence="3" type="ORF">GCM10010468_70720</name>
</gene>
<feature type="compositionally biased region" description="Basic and acidic residues" evidence="1">
    <location>
        <begin position="142"/>
        <end position="162"/>
    </location>
</feature>
<dbReference type="SMART" id="SM00470">
    <property type="entry name" value="ParB"/>
    <property type="match status" value="1"/>
</dbReference>
<dbReference type="InterPro" id="IPR036086">
    <property type="entry name" value="ParB/Sulfiredoxin_sf"/>
</dbReference>
<dbReference type="Proteomes" id="UP001501237">
    <property type="component" value="Unassembled WGS sequence"/>
</dbReference>
<comment type="caution">
    <text evidence="3">The sequence shown here is derived from an EMBL/GenBank/DDBJ whole genome shotgun (WGS) entry which is preliminary data.</text>
</comment>
<dbReference type="InterPro" id="IPR003115">
    <property type="entry name" value="ParB_N"/>
</dbReference>
<evidence type="ECO:0000313" key="4">
    <source>
        <dbReference type="Proteomes" id="UP001501237"/>
    </source>
</evidence>
<protein>
    <submittedName>
        <fullName evidence="3">ParB N-terminal domain-containing protein</fullName>
    </submittedName>
</protein>
<dbReference type="Gene3D" id="3.90.1530.10">
    <property type="entry name" value="Conserved hypothetical protein from pyrococcus furiosus pfu- 392566-001, ParB domain"/>
    <property type="match status" value="1"/>
</dbReference>
<accession>A0ABP6QM21</accession>
<keyword evidence="4" id="KW-1185">Reference proteome</keyword>
<reference evidence="4" key="1">
    <citation type="journal article" date="2019" name="Int. J. Syst. Evol. Microbiol.">
        <title>The Global Catalogue of Microorganisms (GCM) 10K type strain sequencing project: providing services to taxonomists for standard genome sequencing and annotation.</title>
        <authorList>
            <consortium name="The Broad Institute Genomics Platform"/>
            <consortium name="The Broad Institute Genome Sequencing Center for Infectious Disease"/>
            <person name="Wu L."/>
            <person name="Ma J."/>
        </authorList>
    </citation>
    <scope>NUCLEOTIDE SEQUENCE [LARGE SCALE GENOMIC DNA]</scope>
    <source>
        <strain evidence="4">JCM 9377</strain>
    </source>
</reference>
<feature type="domain" description="ParB-like N-terminal" evidence="2">
    <location>
        <begin position="14"/>
        <end position="98"/>
    </location>
</feature>
<dbReference type="SUPFAM" id="SSF110849">
    <property type="entry name" value="ParB/Sulfiredoxin"/>
    <property type="match status" value="1"/>
</dbReference>
<organism evidence="3 4">
    <name type="scientific">Actinocorallia longicatena</name>
    <dbReference type="NCBI Taxonomy" id="111803"/>
    <lineage>
        <taxon>Bacteria</taxon>
        <taxon>Bacillati</taxon>
        <taxon>Actinomycetota</taxon>
        <taxon>Actinomycetes</taxon>
        <taxon>Streptosporangiales</taxon>
        <taxon>Thermomonosporaceae</taxon>
        <taxon>Actinocorallia</taxon>
    </lineage>
</organism>
<sequence length="327" mass="35326">MEPGMVDLERQPVVEVEIGSLSVEGSPRSTGEDPDHVAALLGVDVTLPPILVHRATMRVIDGRHRLRAALLLGRTVIEARFFDGDEAEAFVLAVRVNVAHGLPLALADRKHAAERIVASHPHWSDRMIASVSGISAGTVAELRARSGDSGREESRVGRDGRVRPVTGAERRRRAGEIIRANPDYSLRQIAREAGISPETARDVKNRLLRGEDPVPARRGGSAVRDEAVAPPRPPVETVGPPAGRTPGRDWTAVVERLKADPSLRFSEKGRDLLRLLALHTATADAWDDLIDSVPVHCGPVVAYLAGDFARLWTDLATGVELNIPETG</sequence>
<name>A0ABP6QM21_9ACTN</name>
<evidence type="ECO:0000256" key="1">
    <source>
        <dbReference type="SAM" id="MobiDB-lite"/>
    </source>
</evidence>
<dbReference type="EMBL" id="BAAAUV010000030">
    <property type="protein sequence ID" value="GAA3236448.1"/>
    <property type="molecule type" value="Genomic_DNA"/>
</dbReference>
<proteinExistence type="predicted"/>
<feature type="region of interest" description="Disordered" evidence="1">
    <location>
        <begin position="142"/>
        <end position="169"/>
    </location>
</feature>